<feature type="chain" id="PRO_5044786151" evidence="10">
    <location>
        <begin position="28"/>
        <end position="505"/>
    </location>
</feature>
<reference evidence="11 12" key="1">
    <citation type="submission" date="2024-04" db="EMBL/GenBank/DDBJ databases">
        <title>Genome assembly C_amara_ONT_v2.</title>
        <authorList>
            <person name="Yant L."/>
            <person name="Moore C."/>
            <person name="Slenker M."/>
        </authorList>
    </citation>
    <scope>NUCLEOTIDE SEQUENCE [LARGE SCALE GENOMIC DNA]</scope>
    <source>
        <tissue evidence="11">Leaf</tissue>
    </source>
</reference>
<comment type="cofactor">
    <cofactor evidence="1 8">
        <name>heme</name>
        <dbReference type="ChEBI" id="CHEBI:30413"/>
    </cofactor>
</comment>
<evidence type="ECO:0000256" key="9">
    <source>
        <dbReference type="RuleBase" id="RU000461"/>
    </source>
</evidence>
<evidence type="ECO:0000256" key="6">
    <source>
        <dbReference type="ARBA" id="ARBA00023004"/>
    </source>
</evidence>
<sequence>MSILLYFCSSLLLSALLSLLFLKKIKDSKYNLPPSPWKLPIIGNLHQFRGLLHRCLHDLSKKHGPVLLLRLGSLDMVVISSSEAAEEALKTLDLECCTRPKTIASSKFSRNGKDIVFAPYGVVSKELRKLSVLEFLSTKKVRSFRYIREEENDLMVKKLKESALKKSSVDLSQTLFCLVGSIIFRSAFGQRFNESKHINDEKIEELMFEVQKIGSFTNYDLFPYGLGWFMDFVSGRYKKLDKVFVEVDTLLNHIIDVHLKNPIDETTRDRPDIVDSLLDMIHKPEQDDQSFKLTIDHLKGIIQNIYLAGVDTSAITMIWAMAELVRNPRVMKKAQDEIRTCIGIKQKERIEEEDVDKLQYLKLVIKETLRLHPAAPLLLPRETMADIKIQGYDIPRKTLLLVNTWSIGRNPKLWENPEEFNPERFIDCHVDYKGNSFEMLPFGSGRRICPGIAFGIATVELGLLNLLYFFDWKLPEEVKDMDMEEAGDATIVKKVPLKLFPVLHH</sequence>
<keyword evidence="10" id="KW-0732">Signal</keyword>
<dbReference type="Gene3D" id="1.10.630.10">
    <property type="entry name" value="Cytochrome P450"/>
    <property type="match status" value="1"/>
</dbReference>
<dbReference type="PANTHER" id="PTHR47955:SF19">
    <property type="entry name" value="CYTOCHROME P450 71A9-LIKE ISOFORM X1"/>
    <property type="match status" value="1"/>
</dbReference>
<comment type="caution">
    <text evidence="11">The sequence shown here is derived from an EMBL/GenBank/DDBJ whole genome shotgun (WGS) entry which is preliminary data.</text>
</comment>
<evidence type="ECO:0000313" key="12">
    <source>
        <dbReference type="Proteomes" id="UP001558713"/>
    </source>
</evidence>
<dbReference type="InterPro" id="IPR036396">
    <property type="entry name" value="Cyt_P450_sf"/>
</dbReference>
<keyword evidence="5 9" id="KW-0560">Oxidoreductase</keyword>
<dbReference type="CDD" id="cd11072">
    <property type="entry name" value="CYP71-like"/>
    <property type="match status" value="1"/>
</dbReference>
<dbReference type="InterPro" id="IPR001128">
    <property type="entry name" value="Cyt_P450"/>
</dbReference>
<evidence type="ECO:0000313" key="11">
    <source>
        <dbReference type="EMBL" id="KAL1201021.1"/>
    </source>
</evidence>
<name>A0ABD1A4H5_CARAN</name>
<evidence type="ECO:0000256" key="4">
    <source>
        <dbReference type="ARBA" id="ARBA00022723"/>
    </source>
</evidence>
<proteinExistence type="inferred from homology"/>
<evidence type="ECO:0000256" key="1">
    <source>
        <dbReference type="ARBA" id="ARBA00001971"/>
    </source>
</evidence>
<dbReference type="InterPro" id="IPR017972">
    <property type="entry name" value="Cyt_P450_CS"/>
</dbReference>
<protein>
    <submittedName>
        <fullName evidence="11">Cytochrome P450 71B3</fullName>
    </submittedName>
</protein>
<evidence type="ECO:0000256" key="8">
    <source>
        <dbReference type="PIRSR" id="PIRSR602401-1"/>
    </source>
</evidence>
<comment type="similarity">
    <text evidence="2 9">Belongs to the cytochrome P450 family.</text>
</comment>
<evidence type="ECO:0000256" key="7">
    <source>
        <dbReference type="ARBA" id="ARBA00023033"/>
    </source>
</evidence>
<feature type="signal peptide" evidence="10">
    <location>
        <begin position="1"/>
        <end position="27"/>
    </location>
</feature>
<dbReference type="PRINTS" id="PR00463">
    <property type="entry name" value="EP450I"/>
</dbReference>
<evidence type="ECO:0000256" key="3">
    <source>
        <dbReference type="ARBA" id="ARBA00022617"/>
    </source>
</evidence>
<dbReference type="Pfam" id="PF00067">
    <property type="entry name" value="p450"/>
    <property type="match status" value="1"/>
</dbReference>
<keyword evidence="7 9" id="KW-0503">Monooxygenase</keyword>
<keyword evidence="6 8" id="KW-0408">Iron</keyword>
<dbReference type="EMBL" id="JBANAX010000600">
    <property type="protein sequence ID" value="KAL1201021.1"/>
    <property type="molecule type" value="Genomic_DNA"/>
</dbReference>
<dbReference type="InterPro" id="IPR002401">
    <property type="entry name" value="Cyt_P450_E_grp-I"/>
</dbReference>
<keyword evidence="3 8" id="KW-0349">Heme</keyword>
<dbReference type="PRINTS" id="PR00385">
    <property type="entry name" value="P450"/>
</dbReference>
<dbReference type="Proteomes" id="UP001558713">
    <property type="component" value="Unassembled WGS sequence"/>
</dbReference>
<evidence type="ECO:0000256" key="10">
    <source>
        <dbReference type="SAM" id="SignalP"/>
    </source>
</evidence>
<dbReference type="AlphaFoldDB" id="A0ABD1A4H5"/>
<dbReference type="GO" id="GO:0004497">
    <property type="term" value="F:monooxygenase activity"/>
    <property type="evidence" value="ECO:0007669"/>
    <property type="project" value="UniProtKB-KW"/>
</dbReference>
<gene>
    <name evidence="11" type="ORF">V5N11_017885</name>
</gene>
<keyword evidence="12" id="KW-1185">Reference proteome</keyword>
<keyword evidence="4 8" id="KW-0479">Metal-binding</keyword>
<evidence type="ECO:0000256" key="5">
    <source>
        <dbReference type="ARBA" id="ARBA00023002"/>
    </source>
</evidence>
<dbReference type="FunFam" id="1.10.630.10:FF:000011">
    <property type="entry name" value="Cytochrome P450 83B1"/>
    <property type="match status" value="1"/>
</dbReference>
<accession>A0ABD1A4H5</accession>
<dbReference type="GO" id="GO:0046872">
    <property type="term" value="F:metal ion binding"/>
    <property type="evidence" value="ECO:0007669"/>
    <property type="project" value="UniProtKB-KW"/>
</dbReference>
<dbReference type="PANTHER" id="PTHR47955">
    <property type="entry name" value="CYTOCHROME P450 FAMILY 71 PROTEIN"/>
    <property type="match status" value="1"/>
</dbReference>
<evidence type="ECO:0000256" key="2">
    <source>
        <dbReference type="ARBA" id="ARBA00010617"/>
    </source>
</evidence>
<feature type="binding site" description="axial binding residue" evidence="8">
    <location>
        <position position="449"/>
    </location>
    <ligand>
        <name>heme</name>
        <dbReference type="ChEBI" id="CHEBI:30413"/>
    </ligand>
    <ligandPart>
        <name>Fe</name>
        <dbReference type="ChEBI" id="CHEBI:18248"/>
    </ligandPart>
</feature>
<dbReference type="PROSITE" id="PS00086">
    <property type="entry name" value="CYTOCHROME_P450"/>
    <property type="match status" value="1"/>
</dbReference>
<dbReference type="SUPFAM" id="SSF48264">
    <property type="entry name" value="Cytochrome P450"/>
    <property type="match status" value="1"/>
</dbReference>
<organism evidence="11 12">
    <name type="scientific">Cardamine amara subsp. amara</name>
    <dbReference type="NCBI Taxonomy" id="228776"/>
    <lineage>
        <taxon>Eukaryota</taxon>
        <taxon>Viridiplantae</taxon>
        <taxon>Streptophyta</taxon>
        <taxon>Embryophyta</taxon>
        <taxon>Tracheophyta</taxon>
        <taxon>Spermatophyta</taxon>
        <taxon>Magnoliopsida</taxon>
        <taxon>eudicotyledons</taxon>
        <taxon>Gunneridae</taxon>
        <taxon>Pentapetalae</taxon>
        <taxon>rosids</taxon>
        <taxon>malvids</taxon>
        <taxon>Brassicales</taxon>
        <taxon>Brassicaceae</taxon>
        <taxon>Cardamineae</taxon>
        <taxon>Cardamine</taxon>
    </lineage>
</organism>